<feature type="domain" description="GHMP kinase N-terminal" evidence="2">
    <location>
        <begin position="83"/>
        <end position="152"/>
    </location>
</feature>
<dbReference type="EMBL" id="JAAKZG010000010">
    <property type="protein sequence ID" value="NGN43521.1"/>
    <property type="molecule type" value="Genomic_DNA"/>
</dbReference>
<dbReference type="InterPro" id="IPR020568">
    <property type="entry name" value="Ribosomal_Su5_D2-typ_SF"/>
</dbReference>
<sequence>MVETGNLDSTVATRKPAFRAGKGHAIAHHGELLQGVFEDDAGRLHRGLMTLPLDRIRSVATFKITETARIKALPPDRTKAETAARLTLEHIDRSHTGGDLVIKSAIPVGHGYGSSTADVVSSIRAVADAHDVKLRRSSICRLAVAAEGASDAIPYEDQAVLFAHREGVVIEHFGGALPPLLVVGFKAHNGTPIDTLGLQPARYGSEEIQLFRILRGLASRSIRFQDPYLLGRVATVSAQISLRHLPKSRLDVALQIARQHHACGVQVAHSGSLVGVLLDAAQRDAWTKALDLAQTIRDAGFKDVEIHSVNTEEALENET</sequence>
<gene>
    <name evidence="3" type="ORF">G6N74_20835</name>
</gene>
<dbReference type="Gene3D" id="3.30.230.10">
    <property type="match status" value="1"/>
</dbReference>
<keyword evidence="1 3" id="KW-0418">Kinase</keyword>
<evidence type="ECO:0000313" key="3">
    <source>
        <dbReference type="EMBL" id="NGN43521.1"/>
    </source>
</evidence>
<evidence type="ECO:0000256" key="1">
    <source>
        <dbReference type="ARBA" id="ARBA00022777"/>
    </source>
</evidence>
<reference evidence="3 4" key="1">
    <citation type="submission" date="2020-02" db="EMBL/GenBank/DDBJ databases">
        <title>Genome sequence of the type strain CGMCC 1.15528 of Mesorhizobium zhangyense.</title>
        <authorList>
            <person name="Gao J."/>
            <person name="Sun J."/>
        </authorList>
    </citation>
    <scope>NUCLEOTIDE SEQUENCE [LARGE SCALE GENOMIC DNA]</scope>
    <source>
        <strain evidence="3 4">CGMCC 1.15528</strain>
    </source>
</reference>
<dbReference type="GO" id="GO:0016301">
    <property type="term" value="F:kinase activity"/>
    <property type="evidence" value="ECO:0007669"/>
    <property type="project" value="UniProtKB-KW"/>
</dbReference>
<accession>A0A7C9R9I0</accession>
<dbReference type="Pfam" id="PF00288">
    <property type="entry name" value="GHMP_kinases_N"/>
    <property type="match status" value="1"/>
</dbReference>
<name>A0A7C9R9I0_9HYPH</name>
<keyword evidence="4" id="KW-1185">Reference proteome</keyword>
<evidence type="ECO:0000313" key="4">
    <source>
        <dbReference type="Proteomes" id="UP000481252"/>
    </source>
</evidence>
<dbReference type="SUPFAM" id="SSF54211">
    <property type="entry name" value="Ribosomal protein S5 domain 2-like"/>
    <property type="match status" value="1"/>
</dbReference>
<dbReference type="Proteomes" id="UP000481252">
    <property type="component" value="Unassembled WGS sequence"/>
</dbReference>
<comment type="caution">
    <text evidence="3">The sequence shown here is derived from an EMBL/GenBank/DDBJ whole genome shotgun (WGS) entry which is preliminary data.</text>
</comment>
<proteinExistence type="predicted"/>
<dbReference type="RefSeq" id="WP_165119945.1">
    <property type="nucleotide sequence ID" value="NZ_JAAKZG010000010.1"/>
</dbReference>
<dbReference type="PIRSF" id="PIRSF033887">
    <property type="entry name" value="PduX"/>
    <property type="match status" value="1"/>
</dbReference>
<keyword evidence="1 3" id="KW-0808">Transferase</keyword>
<dbReference type="GO" id="GO:0005524">
    <property type="term" value="F:ATP binding"/>
    <property type="evidence" value="ECO:0007669"/>
    <property type="project" value="InterPro"/>
</dbReference>
<protein>
    <submittedName>
        <fullName evidence="3">Kinase</fullName>
    </submittedName>
</protein>
<dbReference type="InterPro" id="IPR012363">
    <property type="entry name" value="PduX"/>
</dbReference>
<evidence type="ECO:0000259" key="2">
    <source>
        <dbReference type="Pfam" id="PF00288"/>
    </source>
</evidence>
<dbReference type="AlphaFoldDB" id="A0A7C9R9I0"/>
<dbReference type="InterPro" id="IPR006204">
    <property type="entry name" value="GHMP_kinase_N_dom"/>
</dbReference>
<dbReference type="InterPro" id="IPR014721">
    <property type="entry name" value="Ribsml_uS5_D2-typ_fold_subgr"/>
</dbReference>
<organism evidence="3 4">
    <name type="scientific">Mesorhizobium zhangyense</name>
    <dbReference type="NCBI Taxonomy" id="1776730"/>
    <lineage>
        <taxon>Bacteria</taxon>
        <taxon>Pseudomonadati</taxon>
        <taxon>Pseudomonadota</taxon>
        <taxon>Alphaproteobacteria</taxon>
        <taxon>Hyphomicrobiales</taxon>
        <taxon>Phyllobacteriaceae</taxon>
        <taxon>Mesorhizobium</taxon>
    </lineage>
</organism>